<protein>
    <recommendedName>
        <fullName evidence="3">MftR C-terminal domain-containing protein</fullName>
    </recommendedName>
</protein>
<organism evidence="1 2">
    <name type="scientific">Asanoa siamensis</name>
    <dbReference type="NCBI Taxonomy" id="926357"/>
    <lineage>
        <taxon>Bacteria</taxon>
        <taxon>Bacillati</taxon>
        <taxon>Actinomycetota</taxon>
        <taxon>Actinomycetes</taxon>
        <taxon>Micromonosporales</taxon>
        <taxon>Micromonosporaceae</taxon>
        <taxon>Asanoa</taxon>
    </lineage>
</organism>
<keyword evidence="2" id="KW-1185">Reference proteome</keyword>
<evidence type="ECO:0000313" key="1">
    <source>
        <dbReference type="EMBL" id="GIF77048.1"/>
    </source>
</evidence>
<gene>
    <name evidence="1" type="ORF">Asi02nite_65660</name>
</gene>
<comment type="caution">
    <text evidence="1">The sequence shown here is derived from an EMBL/GenBank/DDBJ whole genome shotgun (WGS) entry which is preliminary data.</text>
</comment>
<dbReference type="Proteomes" id="UP000604117">
    <property type="component" value="Unassembled WGS sequence"/>
</dbReference>
<proteinExistence type="predicted"/>
<dbReference type="RefSeq" id="WP_203717908.1">
    <property type="nucleotide sequence ID" value="NZ_BONE01000077.1"/>
</dbReference>
<sequence length="100" mass="10443">MGAQLRAALRLSLEPAGEQPVLRQGRAIAWIAEALAPLRDSHPHVDNAGLATAIRSATGIETLMWQLVDIAGYSRESATDTVTGTARAFLAAAILPATPA</sequence>
<name>A0ABQ4D1B7_9ACTN</name>
<dbReference type="EMBL" id="BONE01000077">
    <property type="protein sequence ID" value="GIF77048.1"/>
    <property type="molecule type" value="Genomic_DNA"/>
</dbReference>
<evidence type="ECO:0000313" key="2">
    <source>
        <dbReference type="Proteomes" id="UP000604117"/>
    </source>
</evidence>
<reference evidence="1 2" key="1">
    <citation type="submission" date="2021-01" db="EMBL/GenBank/DDBJ databases">
        <title>Whole genome shotgun sequence of Asanoa siamensis NBRC 107932.</title>
        <authorList>
            <person name="Komaki H."/>
            <person name="Tamura T."/>
        </authorList>
    </citation>
    <scope>NUCLEOTIDE SEQUENCE [LARGE SCALE GENOMIC DNA]</scope>
    <source>
        <strain evidence="1 2">NBRC 107932</strain>
    </source>
</reference>
<accession>A0ABQ4D1B7</accession>
<evidence type="ECO:0008006" key="3">
    <source>
        <dbReference type="Google" id="ProtNLM"/>
    </source>
</evidence>